<evidence type="ECO:0000259" key="3">
    <source>
        <dbReference type="PROSITE" id="PS51752"/>
    </source>
</evidence>
<comment type="caution">
    <text evidence="4">The sequence shown here is derived from an EMBL/GenBank/DDBJ whole genome shotgun (WGS) entry which is preliminary data.</text>
</comment>
<name>A0A565CEA8_9BRAS</name>
<evidence type="ECO:0000256" key="2">
    <source>
        <dbReference type="ARBA" id="ARBA00022734"/>
    </source>
</evidence>
<dbReference type="GO" id="GO:0030246">
    <property type="term" value="F:carbohydrate binding"/>
    <property type="evidence" value="ECO:0007669"/>
    <property type="project" value="UniProtKB-KW"/>
</dbReference>
<dbReference type="OrthoDB" id="581739at2759"/>
<dbReference type="Gene3D" id="2.100.10.30">
    <property type="entry name" value="Jacalin-like lectin domain"/>
    <property type="match status" value="1"/>
</dbReference>
<sequence length="193" mass="21880">MSKGKEPFNYGSISGVNYGAKLAPPAKKLKAFGELLGDDWDDGVNDNVRKITVAYDELGVKSIKFEYTYETNIVVGDDHGYMAKDDKKKEFELNFKKEYIISVEGNYGKKLPPSGPVRDTIEALRNEYMTMLKFETNIATYTVPPEIDHKRGYQYVVTPFKLIWEGHKIVGFYGKSTTRIQRIGVYVKPIGDA</sequence>
<reference evidence="4" key="1">
    <citation type="submission" date="2019-07" db="EMBL/GenBank/DDBJ databases">
        <authorList>
            <person name="Dittberner H."/>
        </authorList>
    </citation>
    <scope>NUCLEOTIDE SEQUENCE [LARGE SCALE GENOMIC DNA]</scope>
</reference>
<proteinExistence type="inferred from homology"/>
<gene>
    <name evidence="4" type="ORF">ANE_LOCUS22472</name>
</gene>
<dbReference type="SUPFAM" id="SSF51101">
    <property type="entry name" value="Mannose-binding lectins"/>
    <property type="match status" value="1"/>
</dbReference>
<dbReference type="InterPro" id="IPR001229">
    <property type="entry name" value="Jacalin-like_lectin_dom"/>
</dbReference>
<dbReference type="AlphaFoldDB" id="A0A565CEA8"/>
<dbReference type="SMART" id="SM00915">
    <property type="entry name" value="Jacalin"/>
    <property type="match status" value="1"/>
</dbReference>
<dbReference type="PANTHER" id="PTHR47293:SF58">
    <property type="entry name" value="JACALIN-RELATED LECTIN 22-RELATED"/>
    <property type="match status" value="1"/>
</dbReference>
<dbReference type="PROSITE" id="PS51752">
    <property type="entry name" value="JACALIN_LECTIN"/>
    <property type="match status" value="1"/>
</dbReference>
<feature type="domain" description="Jacalin-type lectin" evidence="3">
    <location>
        <begin position="26"/>
        <end position="189"/>
    </location>
</feature>
<dbReference type="CDD" id="cd09612">
    <property type="entry name" value="Jacalin"/>
    <property type="match status" value="1"/>
</dbReference>
<evidence type="ECO:0000256" key="1">
    <source>
        <dbReference type="ARBA" id="ARBA00006568"/>
    </source>
</evidence>
<evidence type="ECO:0000313" key="4">
    <source>
        <dbReference type="EMBL" id="VVB12028.1"/>
    </source>
</evidence>
<dbReference type="EMBL" id="CABITT030000007">
    <property type="protein sequence ID" value="VVB12028.1"/>
    <property type="molecule type" value="Genomic_DNA"/>
</dbReference>
<dbReference type="PANTHER" id="PTHR47293">
    <property type="entry name" value="JACALIN-RELATED LECTIN 3"/>
    <property type="match status" value="1"/>
</dbReference>
<keyword evidence="2" id="KW-0430">Lectin</keyword>
<keyword evidence="5" id="KW-1185">Reference proteome</keyword>
<accession>A0A565CEA8</accession>
<dbReference type="Proteomes" id="UP000489600">
    <property type="component" value="Unassembled WGS sequence"/>
</dbReference>
<organism evidence="4 5">
    <name type="scientific">Arabis nemorensis</name>
    <dbReference type="NCBI Taxonomy" id="586526"/>
    <lineage>
        <taxon>Eukaryota</taxon>
        <taxon>Viridiplantae</taxon>
        <taxon>Streptophyta</taxon>
        <taxon>Embryophyta</taxon>
        <taxon>Tracheophyta</taxon>
        <taxon>Spermatophyta</taxon>
        <taxon>Magnoliopsida</taxon>
        <taxon>eudicotyledons</taxon>
        <taxon>Gunneridae</taxon>
        <taxon>Pentapetalae</taxon>
        <taxon>rosids</taxon>
        <taxon>malvids</taxon>
        <taxon>Brassicales</taxon>
        <taxon>Brassicaceae</taxon>
        <taxon>Arabideae</taxon>
        <taxon>Arabis</taxon>
    </lineage>
</organism>
<evidence type="ECO:0000313" key="5">
    <source>
        <dbReference type="Proteomes" id="UP000489600"/>
    </source>
</evidence>
<dbReference type="FunFam" id="2.100.10.30:FF:000001">
    <property type="entry name" value="Jacalin-related lectin 33"/>
    <property type="match status" value="1"/>
</dbReference>
<dbReference type="Pfam" id="PF01419">
    <property type="entry name" value="Jacalin"/>
    <property type="match status" value="1"/>
</dbReference>
<dbReference type="InterPro" id="IPR033734">
    <property type="entry name" value="Jacalin-like_lectin_dom_plant"/>
</dbReference>
<protein>
    <recommendedName>
        <fullName evidence="3">Jacalin-type lectin domain-containing protein</fullName>
    </recommendedName>
</protein>
<dbReference type="InterPro" id="IPR036404">
    <property type="entry name" value="Jacalin-like_lectin_dom_sf"/>
</dbReference>
<comment type="similarity">
    <text evidence="1">Belongs to the jacalin lectin family.</text>
</comment>